<accession>A0A4C1SA04</accession>
<sequence length="85" mass="9669">MGQLVQLNITLSKNTEVAASATVAFLSHRTDDSSGVRVFMGDGDHLLCDGSPARLPLEYAMKKKNIYRYRCKDYIHSRMLFETRE</sequence>
<gene>
    <name evidence="1" type="ORF">EVAR_208_1</name>
</gene>
<name>A0A4C1SA04_EUMVA</name>
<evidence type="ECO:0000313" key="1">
    <source>
        <dbReference type="EMBL" id="GBO98695.1"/>
    </source>
</evidence>
<keyword evidence="2" id="KW-1185">Reference proteome</keyword>
<dbReference type="AlphaFoldDB" id="A0A4C1SA04"/>
<dbReference type="Proteomes" id="UP000299102">
    <property type="component" value="Unassembled WGS sequence"/>
</dbReference>
<organism evidence="1 2">
    <name type="scientific">Eumeta variegata</name>
    <name type="common">Bagworm moth</name>
    <name type="synonym">Eumeta japonica</name>
    <dbReference type="NCBI Taxonomy" id="151549"/>
    <lineage>
        <taxon>Eukaryota</taxon>
        <taxon>Metazoa</taxon>
        <taxon>Ecdysozoa</taxon>
        <taxon>Arthropoda</taxon>
        <taxon>Hexapoda</taxon>
        <taxon>Insecta</taxon>
        <taxon>Pterygota</taxon>
        <taxon>Neoptera</taxon>
        <taxon>Endopterygota</taxon>
        <taxon>Lepidoptera</taxon>
        <taxon>Glossata</taxon>
        <taxon>Ditrysia</taxon>
        <taxon>Tineoidea</taxon>
        <taxon>Psychidae</taxon>
        <taxon>Oiketicinae</taxon>
        <taxon>Eumeta</taxon>
    </lineage>
</organism>
<evidence type="ECO:0000313" key="2">
    <source>
        <dbReference type="Proteomes" id="UP000299102"/>
    </source>
</evidence>
<protein>
    <submittedName>
        <fullName evidence="1">Uncharacterized protein</fullName>
    </submittedName>
</protein>
<dbReference type="EMBL" id="BGZK01000001">
    <property type="protein sequence ID" value="GBO98695.1"/>
    <property type="molecule type" value="Genomic_DNA"/>
</dbReference>
<proteinExistence type="predicted"/>
<comment type="caution">
    <text evidence="1">The sequence shown here is derived from an EMBL/GenBank/DDBJ whole genome shotgun (WGS) entry which is preliminary data.</text>
</comment>
<reference evidence="1 2" key="1">
    <citation type="journal article" date="2019" name="Commun. Biol.">
        <title>The bagworm genome reveals a unique fibroin gene that provides high tensile strength.</title>
        <authorList>
            <person name="Kono N."/>
            <person name="Nakamura H."/>
            <person name="Ohtoshi R."/>
            <person name="Tomita M."/>
            <person name="Numata K."/>
            <person name="Arakawa K."/>
        </authorList>
    </citation>
    <scope>NUCLEOTIDE SEQUENCE [LARGE SCALE GENOMIC DNA]</scope>
</reference>